<dbReference type="Proteomes" id="UP001595755">
    <property type="component" value="Unassembled WGS sequence"/>
</dbReference>
<keyword evidence="2" id="KW-1185">Reference proteome</keyword>
<evidence type="ECO:0000313" key="1">
    <source>
        <dbReference type="EMBL" id="MFC4306357.1"/>
    </source>
</evidence>
<evidence type="ECO:0000313" key="2">
    <source>
        <dbReference type="Proteomes" id="UP001595755"/>
    </source>
</evidence>
<dbReference type="InterPro" id="IPR024211">
    <property type="entry name" value="DUF3841"/>
</dbReference>
<organism evidence="1 2">
    <name type="scientific">Cohnella boryungensis</name>
    <dbReference type="NCBI Taxonomy" id="768479"/>
    <lineage>
        <taxon>Bacteria</taxon>
        <taxon>Bacillati</taxon>
        <taxon>Bacillota</taxon>
        <taxon>Bacilli</taxon>
        <taxon>Bacillales</taxon>
        <taxon>Paenibacillaceae</taxon>
        <taxon>Cohnella</taxon>
    </lineage>
</organism>
<gene>
    <name evidence="1" type="ORF">ACFO1S_23310</name>
</gene>
<sequence length="171" mass="20616">MKFWTIQSIGAWNHALSIGYLVGNRNYVSDEFLSSYQWMINHLKKRLPHYSGEFPVWLWTKRPDLRTSGKLEKGQRGVLLEVELNDYEVLISDFMAWHIVLSNHFLALTEEEENEYHKDLLSITKEESWKRIFDYKMIKQFEYWEGVEVLQAVSDRIDIKRIRLIREFISR</sequence>
<comment type="caution">
    <text evidence="1">The sequence shown here is derived from an EMBL/GenBank/DDBJ whole genome shotgun (WGS) entry which is preliminary data.</text>
</comment>
<dbReference type="EMBL" id="JBHSED010000058">
    <property type="protein sequence ID" value="MFC4306357.1"/>
    <property type="molecule type" value="Genomic_DNA"/>
</dbReference>
<accession>A0ABV8SHK4</accession>
<dbReference type="Pfam" id="PF12952">
    <property type="entry name" value="DUF3841"/>
    <property type="match status" value="1"/>
</dbReference>
<protein>
    <submittedName>
        <fullName evidence="1">DUF3841 domain-containing protein</fullName>
    </submittedName>
</protein>
<proteinExistence type="predicted"/>
<dbReference type="RefSeq" id="WP_204601578.1">
    <property type="nucleotide sequence ID" value="NZ_JBHSED010000058.1"/>
</dbReference>
<name>A0ABV8SHK4_9BACL</name>
<reference evidence="2" key="1">
    <citation type="journal article" date="2019" name="Int. J. Syst. Evol. Microbiol.">
        <title>The Global Catalogue of Microorganisms (GCM) 10K type strain sequencing project: providing services to taxonomists for standard genome sequencing and annotation.</title>
        <authorList>
            <consortium name="The Broad Institute Genomics Platform"/>
            <consortium name="The Broad Institute Genome Sequencing Center for Infectious Disease"/>
            <person name="Wu L."/>
            <person name="Ma J."/>
        </authorList>
    </citation>
    <scope>NUCLEOTIDE SEQUENCE [LARGE SCALE GENOMIC DNA]</scope>
    <source>
        <strain evidence="2">CGMCC 4.1641</strain>
    </source>
</reference>